<dbReference type="PANTHER" id="PTHR43014:SF2">
    <property type="entry name" value="MERCURIC REDUCTASE"/>
    <property type="match status" value="1"/>
</dbReference>
<name>A0ABW4L0J1_9MICO</name>
<reference evidence="8" key="1">
    <citation type="journal article" date="2019" name="Int. J. Syst. Evol. Microbiol.">
        <title>The Global Catalogue of Microorganisms (GCM) 10K type strain sequencing project: providing services to taxonomists for standard genome sequencing and annotation.</title>
        <authorList>
            <consortium name="The Broad Institute Genomics Platform"/>
            <consortium name="The Broad Institute Genome Sequencing Center for Infectious Disease"/>
            <person name="Wu L."/>
            <person name="Ma J."/>
        </authorList>
    </citation>
    <scope>NUCLEOTIDE SEQUENCE [LARGE SCALE GENOMIC DNA]</scope>
    <source>
        <strain evidence="8">JCM 17130</strain>
    </source>
</reference>
<dbReference type="Gene3D" id="3.30.390.30">
    <property type="match status" value="1"/>
</dbReference>
<dbReference type="InterPro" id="IPR023753">
    <property type="entry name" value="FAD/NAD-binding_dom"/>
</dbReference>
<evidence type="ECO:0000256" key="3">
    <source>
        <dbReference type="ARBA" id="ARBA00022630"/>
    </source>
</evidence>
<organism evidence="7 8">
    <name type="scientific">Georgenia deserti</name>
    <dbReference type="NCBI Taxonomy" id="2093781"/>
    <lineage>
        <taxon>Bacteria</taxon>
        <taxon>Bacillati</taxon>
        <taxon>Actinomycetota</taxon>
        <taxon>Actinomycetes</taxon>
        <taxon>Micrococcales</taxon>
        <taxon>Bogoriellaceae</taxon>
        <taxon>Georgenia</taxon>
    </lineage>
</organism>
<dbReference type="PRINTS" id="PR00411">
    <property type="entry name" value="PNDRDTASEI"/>
</dbReference>
<evidence type="ECO:0000313" key="8">
    <source>
        <dbReference type="Proteomes" id="UP001597277"/>
    </source>
</evidence>
<evidence type="ECO:0000259" key="5">
    <source>
        <dbReference type="Pfam" id="PF02852"/>
    </source>
</evidence>
<dbReference type="PANTHER" id="PTHR43014">
    <property type="entry name" value="MERCURIC REDUCTASE"/>
    <property type="match status" value="1"/>
</dbReference>
<dbReference type="EC" id="1.-.-.-" evidence="7"/>
<evidence type="ECO:0000256" key="1">
    <source>
        <dbReference type="ARBA" id="ARBA00001974"/>
    </source>
</evidence>
<dbReference type="PIRSF" id="PIRSF000350">
    <property type="entry name" value="Mercury_reductase_MerA"/>
    <property type="match status" value="1"/>
</dbReference>
<keyword evidence="8" id="KW-1185">Reference proteome</keyword>
<dbReference type="PRINTS" id="PR00368">
    <property type="entry name" value="FADPNR"/>
</dbReference>
<comment type="similarity">
    <text evidence="2">Belongs to the class-I pyridine nucleotide-disulfide oxidoreductase family.</text>
</comment>
<dbReference type="GO" id="GO:0016491">
    <property type="term" value="F:oxidoreductase activity"/>
    <property type="evidence" value="ECO:0007669"/>
    <property type="project" value="UniProtKB-KW"/>
</dbReference>
<dbReference type="Gene3D" id="3.50.50.60">
    <property type="entry name" value="FAD/NAD(P)-binding domain"/>
    <property type="match status" value="2"/>
</dbReference>
<dbReference type="RefSeq" id="WP_388001784.1">
    <property type="nucleotide sequence ID" value="NZ_JBHUEE010000001.1"/>
</dbReference>
<dbReference type="InterPro" id="IPR001100">
    <property type="entry name" value="Pyr_nuc-diS_OxRdtase"/>
</dbReference>
<dbReference type="SUPFAM" id="SSF55424">
    <property type="entry name" value="FAD/NAD-linked reductases, dimerisation (C-terminal) domain"/>
    <property type="match status" value="1"/>
</dbReference>
<evidence type="ECO:0000256" key="4">
    <source>
        <dbReference type="ARBA" id="ARBA00022827"/>
    </source>
</evidence>
<comment type="caution">
    <text evidence="7">The sequence shown here is derived from an EMBL/GenBank/DDBJ whole genome shotgun (WGS) entry which is preliminary data.</text>
</comment>
<dbReference type="Pfam" id="PF02852">
    <property type="entry name" value="Pyr_redox_dim"/>
    <property type="match status" value="1"/>
</dbReference>
<evidence type="ECO:0000259" key="6">
    <source>
        <dbReference type="Pfam" id="PF07992"/>
    </source>
</evidence>
<evidence type="ECO:0000256" key="2">
    <source>
        <dbReference type="ARBA" id="ARBA00007532"/>
    </source>
</evidence>
<keyword evidence="4" id="KW-0274">FAD</keyword>
<feature type="domain" description="FAD/NAD(P)-binding" evidence="6">
    <location>
        <begin position="7"/>
        <end position="323"/>
    </location>
</feature>
<dbReference type="SUPFAM" id="SSF51905">
    <property type="entry name" value="FAD/NAD(P)-binding domain"/>
    <property type="match status" value="1"/>
</dbReference>
<gene>
    <name evidence="7" type="ORF">ACFSE6_00700</name>
</gene>
<feature type="domain" description="Pyridine nucleotide-disulphide oxidoreductase dimerisation" evidence="5">
    <location>
        <begin position="343"/>
        <end position="452"/>
    </location>
</feature>
<proteinExistence type="inferred from homology"/>
<protein>
    <submittedName>
        <fullName evidence="7">Dihydrolipoyl dehydrogenase family protein</fullName>
        <ecNumber evidence="7">1.-.-.-</ecNumber>
    </submittedName>
</protein>
<keyword evidence="7" id="KW-0560">Oxidoreductase</keyword>
<keyword evidence="3" id="KW-0285">Flavoprotein</keyword>
<sequence>MPAEAVDVVVIGMGPGGEHAAARLAEAGLDVVGVEARLVGGECPYWACVPTKMMVRASEALAEARRVDDLAGRAEVSPSWTPVATRIREEATTDWDDAAAVERFEKSGGRFVRGRARLTAPGEVTVTTDDGERVFAAARAVVLNPGTEPTLPPIEGLESTPYWTNREAVAVAEVPDSLIVIGGGPVGCEFAQVFARFSAEVTVLEAGSRLLAADEPEAGDLIAETFADEGVAVHTDARAERVEFDGETFTLHLGGGQRLTAAHLLVAAGRGTDLEALGVGAVGLDTAARTVDVDEHMRAAEGVWAIGDVTGHGAFTHVSMYQAGIAVADILGQDGPGADYRAVPRVTFTEPEVGAVGLTEEQARDRGLTVRTGQAQVSSSARGWIHGAGSAGFVKLVEDADRGVLVGATAAGPSGGEILGVLAVAVHGEVPTAQLRDMIYAYPTFHRTIEDALRDLAA</sequence>
<accession>A0ABW4L0J1</accession>
<dbReference type="EMBL" id="JBHUEE010000001">
    <property type="protein sequence ID" value="MFD1716338.1"/>
    <property type="molecule type" value="Genomic_DNA"/>
</dbReference>
<evidence type="ECO:0000313" key="7">
    <source>
        <dbReference type="EMBL" id="MFD1716338.1"/>
    </source>
</evidence>
<dbReference type="Pfam" id="PF07992">
    <property type="entry name" value="Pyr_redox_2"/>
    <property type="match status" value="1"/>
</dbReference>
<comment type="cofactor">
    <cofactor evidence="1">
        <name>FAD</name>
        <dbReference type="ChEBI" id="CHEBI:57692"/>
    </cofactor>
</comment>
<dbReference type="InterPro" id="IPR036188">
    <property type="entry name" value="FAD/NAD-bd_sf"/>
</dbReference>
<dbReference type="Proteomes" id="UP001597277">
    <property type="component" value="Unassembled WGS sequence"/>
</dbReference>
<dbReference type="InterPro" id="IPR004099">
    <property type="entry name" value="Pyr_nucl-diS_OxRdtase_dimer"/>
</dbReference>
<dbReference type="InterPro" id="IPR016156">
    <property type="entry name" value="FAD/NAD-linked_Rdtase_dimer_sf"/>
</dbReference>